<feature type="transmembrane region" description="Helical" evidence="6">
    <location>
        <begin position="195"/>
        <end position="215"/>
    </location>
</feature>
<gene>
    <name evidence="8" type="ORF">DFH08DRAFT_857352</name>
</gene>
<dbReference type="PANTHER" id="PTHR23502">
    <property type="entry name" value="MAJOR FACILITATOR SUPERFAMILY"/>
    <property type="match status" value="1"/>
</dbReference>
<feature type="transmembrane region" description="Helical" evidence="6">
    <location>
        <begin position="471"/>
        <end position="493"/>
    </location>
</feature>
<evidence type="ECO:0000256" key="3">
    <source>
        <dbReference type="ARBA" id="ARBA00022989"/>
    </source>
</evidence>
<dbReference type="PROSITE" id="PS50850">
    <property type="entry name" value="MFS"/>
    <property type="match status" value="1"/>
</dbReference>
<sequence length="507" mass="54720">MAAVKVSDEPNSQDSRSMSSETVDLAGDLDLEAQLESKVDEKSPSTRPHGPSTLAPDDPSNPRNWSTTRKVIITAIISVWVLTLTYSSTAYVASIPTLMQRYNISEEVALLGVTFTVLGFAAGPLLFGPASELYGRQAVYRVSGMLYSAFSFGAAFAPNAASLLIFRFFVGFFGSAPMNNVPASIGDYTVPMNRGLYSIVYAIAAFGGPSLGPLISAFIQHDAGWRWNLRVMAIFSTVLSILVAFIPETHGPTLHKWKLAKEGNAPPPPKLGKVMAVFKVALSRPMVYLFTEPVVMLVSIYLSILYGILYGFFEAFGVVYLEIRGFKSTSYGLTYIALGLGFVVAYVLLATVGQQLYMRSAKASAAKGVPTPPEARLALTAFGSIVSPLSLFLFAWTAPFPQVHWIVPCIAEFLFSLSTMLIFTGFVPYLIDCYQMTAASALAAGLASRALVGSVFPLFTLQMYHGLTVQGATSLFAGIACLLAPIPFIFNAYGTRIRGNSKHIVVQ</sequence>
<keyword evidence="3 6" id="KW-1133">Transmembrane helix</keyword>
<evidence type="ECO:0000313" key="8">
    <source>
        <dbReference type="EMBL" id="KAJ7353623.1"/>
    </source>
</evidence>
<feature type="transmembrane region" description="Helical" evidence="6">
    <location>
        <begin position="71"/>
        <end position="96"/>
    </location>
</feature>
<dbReference type="InterPro" id="IPR011701">
    <property type="entry name" value="MFS"/>
</dbReference>
<proteinExistence type="predicted"/>
<feature type="transmembrane region" description="Helical" evidence="6">
    <location>
        <begin position="438"/>
        <end position="459"/>
    </location>
</feature>
<reference evidence="8" key="1">
    <citation type="submission" date="2023-03" db="EMBL/GenBank/DDBJ databases">
        <title>Massive genome expansion in bonnet fungi (Mycena s.s.) driven by repeated elements and novel gene families across ecological guilds.</title>
        <authorList>
            <consortium name="Lawrence Berkeley National Laboratory"/>
            <person name="Harder C.B."/>
            <person name="Miyauchi S."/>
            <person name="Viragh M."/>
            <person name="Kuo A."/>
            <person name="Thoen E."/>
            <person name="Andreopoulos B."/>
            <person name="Lu D."/>
            <person name="Skrede I."/>
            <person name="Drula E."/>
            <person name="Henrissat B."/>
            <person name="Morin E."/>
            <person name="Kohler A."/>
            <person name="Barry K."/>
            <person name="LaButti K."/>
            <person name="Morin E."/>
            <person name="Salamov A."/>
            <person name="Lipzen A."/>
            <person name="Mereny Z."/>
            <person name="Hegedus B."/>
            <person name="Baldrian P."/>
            <person name="Stursova M."/>
            <person name="Weitz H."/>
            <person name="Taylor A."/>
            <person name="Grigoriev I.V."/>
            <person name="Nagy L.G."/>
            <person name="Martin F."/>
            <person name="Kauserud H."/>
        </authorList>
    </citation>
    <scope>NUCLEOTIDE SEQUENCE</scope>
    <source>
        <strain evidence="8">CBHHK002</strain>
    </source>
</reference>
<comment type="subcellular location">
    <subcellularLocation>
        <location evidence="1">Membrane</location>
        <topology evidence="1">Multi-pass membrane protein</topology>
    </subcellularLocation>
</comment>
<dbReference type="Pfam" id="PF07690">
    <property type="entry name" value="MFS_1"/>
    <property type="match status" value="1"/>
</dbReference>
<evidence type="ECO:0000256" key="4">
    <source>
        <dbReference type="ARBA" id="ARBA00023136"/>
    </source>
</evidence>
<evidence type="ECO:0000259" key="7">
    <source>
        <dbReference type="PROSITE" id="PS50850"/>
    </source>
</evidence>
<feature type="transmembrane region" description="Helical" evidence="6">
    <location>
        <begin position="147"/>
        <end position="174"/>
    </location>
</feature>
<feature type="transmembrane region" description="Helical" evidence="6">
    <location>
        <begin position="227"/>
        <end position="246"/>
    </location>
</feature>
<feature type="compositionally biased region" description="Polar residues" evidence="5">
    <location>
        <begin position="9"/>
        <end position="22"/>
    </location>
</feature>
<feature type="transmembrane region" description="Helical" evidence="6">
    <location>
        <begin position="405"/>
        <end position="431"/>
    </location>
</feature>
<keyword evidence="4 6" id="KW-0472">Membrane</keyword>
<dbReference type="GO" id="GO:0005886">
    <property type="term" value="C:plasma membrane"/>
    <property type="evidence" value="ECO:0007669"/>
    <property type="project" value="TreeGrafter"/>
</dbReference>
<keyword evidence="2 6" id="KW-0812">Transmembrane</keyword>
<feature type="transmembrane region" description="Helical" evidence="6">
    <location>
        <begin position="377"/>
        <end position="399"/>
    </location>
</feature>
<dbReference type="SUPFAM" id="SSF103473">
    <property type="entry name" value="MFS general substrate transporter"/>
    <property type="match status" value="1"/>
</dbReference>
<feature type="compositionally biased region" description="Basic and acidic residues" evidence="5">
    <location>
        <begin position="35"/>
        <end position="44"/>
    </location>
</feature>
<dbReference type="InterPro" id="IPR020846">
    <property type="entry name" value="MFS_dom"/>
</dbReference>
<dbReference type="Gene3D" id="1.20.1250.20">
    <property type="entry name" value="MFS general substrate transporter like domains"/>
    <property type="match status" value="1"/>
</dbReference>
<dbReference type="Proteomes" id="UP001218218">
    <property type="component" value="Unassembled WGS sequence"/>
</dbReference>
<dbReference type="AlphaFoldDB" id="A0AAD7EVQ0"/>
<dbReference type="InterPro" id="IPR036259">
    <property type="entry name" value="MFS_trans_sf"/>
</dbReference>
<dbReference type="PANTHER" id="PTHR23502:SF184">
    <property type="entry name" value="MAJOR FACILITATOR SUPERFAMILY (MFS) PROFILE DOMAIN-CONTAINING PROTEIN"/>
    <property type="match status" value="1"/>
</dbReference>
<dbReference type="CDD" id="cd17323">
    <property type="entry name" value="MFS_Tpo1_MDR_like"/>
    <property type="match status" value="1"/>
</dbReference>
<evidence type="ECO:0000313" key="9">
    <source>
        <dbReference type="Proteomes" id="UP001218218"/>
    </source>
</evidence>
<keyword evidence="9" id="KW-1185">Reference proteome</keyword>
<feature type="domain" description="Major facilitator superfamily (MFS) profile" evidence="7">
    <location>
        <begin position="71"/>
        <end position="496"/>
    </location>
</feature>
<evidence type="ECO:0000256" key="1">
    <source>
        <dbReference type="ARBA" id="ARBA00004141"/>
    </source>
</evidence>
<protein>
    <submittedName>
        <fullName evidence="8">Major facilitator superfamily domain-containing protein</fullName>
    </submittedName>
</protein>
<evidence type="ECO:0000256" key="6">
    <source>
        <dbReference type="SAM" id="Phobius"/>
    </source>
</evidence>
<name>A0AAD7EVQ0_9AGAR</name>
<evidence type="ECO:0000256" key="5">
    <source>
        <dbReference type="SAM" id="MobiDB-lite"/>
    </source>
</evidence>
<feature type="transmembrane region" description="Helical" evidence="6">
    <location>
        <begin position="333"/>
        <end position="357"/>
    </location>
</feature>
<accession>A0AAD7EVQ0</accession>
<feature type="transmembrane region" description="Helical" evidence="6">
    <location>
        <begin position="108"/>
        <end position="127"/>
    </location>
</feature>
<comment type="caution">
    <text evidence="8">The sequence shown here is derived from an EMBL/GenBank/DDBJ whole genome shotgun (WGS) entry which is preliminary data.</text>
</comment>
<dbReference type="EMBL" id="JARIHO010000011">
    <property type="protein sequence ID" value="KAJ7353623.1"/>
    <property type="molecule type" value="Genomic_DNA"/>
</dbReference>
<evidence type="ECO:0000256" key="2">
    <source>
        <dbReference type="ARBA" id="ARBA00022692"/>
    </source>
</evidence>
<feature type="region of interest" description="Disordered" evidence="5">
    <location>
        <begin position="1"/>
        <end position="62"/>
    </location>
</feature>
<dbReference type="GO" id="GO:0022857">
    <property type="term" value="F:transmembrane transporter activity"/>
    <property type="evidence" value="ECO:0007669"/>
    <property type="project" value="InterPro"/>
</dbReference>
<organism evidence="8 9">
    <name type="scientific">Mycena albidolilacea</name>
    <dbReference type="NCBI Taxonomy" id="1033008"/>
    <lineage>
        <taxon>Eukaryota</taxon>
        <taxon>Fungi</taxon>
        <taxon>Dikarya</taxon>
        <taxon>Basidiomycota</taxon>
        <taxon>Agaricomycotina</taxon>
        <taxon>Agaricomycetes</taxon>
        <taxon>Agaricomycetidae</taxon>
        <taxon>Agaricales</taxon>
        <taxon>Marasmiineae</taxon>
        <taxon>Mycenaceae</taxon>
        <taxon>Mycena</taxon>
    </lineage>
</organism>
<feature type="transmembrane region" description="Helical" evidence="6">
    <location>
        <begin position="294"/>
        <end position="313"/>
    </location>
</feature>